<evidence type="ECO:0000313" key="12">
    <source>
        <dbReference type="Proteomes" id="UP000597762"/>
    </source>
</evidence>
<reference evidence="11" key="1">
    <citation type="submission" date="2021-01" db="EMBL/GenBank/DDBJ databases">
        <authorList>
            <person name="Li R."/>
            <person name="Bekaert M."/>
        </authorList>
    </citation>
    <scope>NUCLEOTIDE SEQUENCE</scope>
    <source>
        <strain evidence="11">Farmed</strain>
    </source>
</reference>
<accession>A0A812E431</accession>
<keyword evidence="12" id="KW-1185">Reference proteome</keyword>
<dbReference type="PANTHER" id="PTHR24235:SF29">
    <property type="entry name" value="GH23382P"/>
    <property type="match status" value="1"/>
</dbReference>
<evidence type="ECO:0000256" key="3">
    <source>
        <dbReference type="ARBA" id="ARBA00022989"/>
    </source>
</evidence>
<dbReference type="OrthoDB" id="9445642at2759"/>
<dbReference type="InterPro" id="IPR000276">
    <property type="entry name" value="GPCR_Rhodpsn"/>
</dbReference>
<evidence type="ECO:0000256" key="5">
    <source>
        <dbReference type="ARBA" id="ARBA00023136"/>
    </source>
</evidence>
<evidence type="ECO:0000256" key="2">
    <source>
        <dbReference type="ARBA" id="ARBA00022692"/>
    </source>
</evidence>
<keyword evidence="2 8" id="KW-0812">Transmembrane</keyword>
<evidence type="ECO:0000256" key="8">
    <source>
        <dbReference type="SAM" id="Phobius"/>
    </source>
</evidence>
<dbReference type="PANTHER" id="PTHR24235">
    <property type="entry name" value="NEUROPEPTIDE Y RECEPTOR"/>
    <property type="match status" value="1"/>
</dbReference>
<gene>
    <name evidence="11" type="ORF">SPHA_63982</name>
</gene>
<dbReference type="Proteomes" id="UP000597762">
    <property type="component" value="Unassembled WGS sequence"/>
</dbReference>
<evidence type="ECO:0000256" key="9">
    <source>
        <dbReference type="SAM" id="SignalP"/>
    </source>
</evidence>
<dbReference type="GO" id="GO:0004930">
    <property type="term" value="F:G protein-coupled receptor activity"/>
    <property type="evidence" value="ECO:0007669"/>
    <property type="project" value="UniProtKB-KW"/>
</dbReference>
<evidence type="ECO:0000256" key="4">
    <source>
        <dbReference type="ARBA" id="ARBA00023040"/>
    </source>
</evidence>
<dbReference type="Gene3D" id="1.20.1070.10">
    <property type="entry name" value="Rhodopsin 7-helix transmembrane proteins"/>
    <property type="match status" value="1"/>
</dbReference>
<keyword evidence="7" id="KW-0807">Transducer</keyword>
<evidence type="ECO:0000259" key="10">
    <source>
        <dbReference type="PROSITE" id="PS50262"/>
    </source>
</evidence>
<dbReference type="EMBL" id="CAHIKZ030004601">
    <property type="protein sequence ID" value="CAE1312796.1"/>
    <property type="molecule type" value="Genomic_DNA"/>
</dbReference>
<name>A0A812E431_ACAPH</name>
<keyword evidence="3 8" id="KW-1133">Transmembrane helix</keyword>
<evidence type="ECO:0000256" key="6">
    <source>
        <dbReference type="ARBA" id="ARBA00023170"/>
    </source>
</evidence>
<feature type="signal peptide" evidence="9">
    <location>
        <begin position="1"/>
        <end position="19"/>
    </location>
</feature>
<keyword evidence="6" id="KW-0675">Receptor</keyword>
<feature type="transmembrane region" description="Helical" evidence="8">
    <location>
        <begin position="43"/>
        <end position="74"/>
    </location>
</feature>
<evidence type="ECO:0000256" key="1">
    <source>
        <dbReference type="ARBA" id="ARBA00004141"/>
    </source>
</evidence>
<organism evidence="11 12">
    <name type="scientific">Acanthosepion pharaonis</name>
    <name type="common">Pharaoh cuttlefish</name>
    <name type="synonym">Sepia pharaonis</name>
    <dbReference type="NCBI Taxonomy" id="158019"/>
    <lineage>
        <taxon>Eukaryota</taxon>
        <taxon>Metazoa</taxon>
        <taxon>Spiralia</taxon>
        <taxon>Lophotrochozoa</taxon>
        <taxon>Mollusca</taxon>
        <taxon>Cephalopoda</taxon>
        <taxon>Coleoidea</taxon>
        <taxon>Decapodiformes</taxon>
        <taxon>Sepiida</taxon>
        <taxon>Sepiina</taxon>
        <taxon>Sepiidae</taxon>
        <taxon>Acanthosepion</taxon>
    </lineage>
</organism>
<evidence type="ECO:0000313" key="11">
    <source>
        <dbReference type="EMBL" id="CAE1312796.1"/>
    </source>
</evidence>
<protein>
    <submittedName>
        <fullName evidence="11">Rya-R</fullName>
    </submittedName>
</protein>
<feature type="domain" description="G-protein coupled receptors family 1 profile" evidence="10">
    <location>
        <begin position="1"/>
        <end position="147"/>
    </location>
</feature>
<comment type="subcellular location">
    <subcellularLocation>
        <location evidence="1">Membrane</location>
        <topology evidence="1">Multi-pass membrane protein</topology>
    </subcellularLocation>
</comment>
<dbReference type="GO" id="GO:0016020">
    <property type="term" value="C:membrane"/>
    <property type="evidence" value="ECO:0007669"/>
    <property type="project" value="UniProtKB-SubCell"/>
</dbReference>
<comment type="caution">
    <text evidence="11">The sequence shown here is derived from an EMBL/GenBank/DDBJ whole genome shotgun (WGS) entry which is preliminary data.</text>
</comment>
<proteinExistence type="predicted"/>
<dbReference type="PROSITE" id="PS50262">
    <property type="entry name" value="G_PROTEIN_RECEP_F1_2"/>
    <property type="match status" value="1"/>
</dbReference>
<dbReference type="InterPro" id="IPR017452">
    <property type="entry name" value="GPCR_Rhodpsn_7TM"/>
</dbReference>
<sequence length="171" mass="19541">MIWTLSILIPLPTALKARATKYVNHTSAPEYCIEKWEKKDIHLLFGITILTLQYFLPLLILIFTYGSIIVVMWVKKTPGEAESTRDHRMKESKKKIFIAGYIFSLSLSLSFSLSLSLSIYLSIYLISNLSVGVNLWLLHTLLNPTMAKVPISTPSLVQCRDGFLYKSRRPF</sequence>
<evidence type="ECO:0000256" key="7">
    <source>
        <dbReference type="ARBA" id="ARBA00023224"/>
    </source>
</evidence>
<feature type="transmembrane region" description="Helical" evidence="8">
    <location>
        <begin position="95"/>
        <end position="113"/>
    </location>
</feature>
<feature type="chain" id="PRO_5032596864" evidence="9">
    <location>
        <begin position="20"/>
        <end position="171"/>
    </location>
</feature>
<keyword evidence="4" id="KW-0297">G-protein coupled receptor</keyword>
<keyword evidence="9" id="KW-0732">Signal</keyword>
<dbReference type="SUPFAM" id="SSF81321">
    <property type="entry name" value="Family A G protein-coupled receptor-like"/>
    <property type="match status" value="1"/>
</dbReference>
<keyword evidence="5 8" id="KW-0472">Membrane</keyword>
<dbReference type="Pfam" id="PF00001">
    <property type="entry name" value="7tm_1"/>
    <property type="match status" value="1"/>
</dbReference>
<feature type="transmembrane region" description="Helical" evidence="8">
    <location>
        <begin position="119"/>
        <end position="138"/>
    </location>
</feature>
<dbReference type="AlphaFoldDB" id="A0A812E431"/>